<dbReference type="PROSITE" id="PS51257">
    <property type="entry name" value="PROKAR_LIPOPROTEIN"/>
    <property type="match status" value="1"/>
</dbReference>
<evidence type="ECO:0000313" key="1">
    <source>
        <dbReference type="EMBL" id="OGF13948.1"/>
    </source>
</evidence>
<sequence>MKKLIIIAILPILIIGCSTTRVMKITTSEPDAKIYVDNELKGTGAASVPITENEKVITRIEKQGYVTWIGTFSNLKGKQFQYKNNIILDKDQAFDASIQSDMANVDFSQVVNKKLTEGQAWKLVNNIVTNYFDEVEISDKATGYLKTNWVVTPFNSGKVRTRIIVKGGSDEPLTYKIKLVSEQTNDPNASVKEDEKFKTWDRVLKKYRDVIQEFQTRLK</sequence>
<comment type="caution">
    <text evidence="1">The sequence shown here is derived from an EMBL/GenBank/DDBJ whole genome shotgun (WGS) entry which is preliminary data.</text>
</comment>
<dbReference type="Proteomes" id="UP000177230">
    <property type="component" value="Unassembled WGS sequence"/>
</dbReference>
<evidence type="ECO:0000313" key="2">
    <source>
        <dbReference type="Proteomes" id="UP000177230"/>
    </source>
</evidence>
<dbReference type="AlphaFoldDB" id="A0A1F5RHS6"/>
<accession>A0A1F5RHS6</accession>
<proteinExistence type="predicted"/>
<reference evidence="1 2" key="1">
    <citation type="journal article" date="2016" name="Nat. Commun.">
        <title>Thousands of microbial genomes shed light on interconnected biogeochemical processes in an aquifer system.</title>
        <authorList>
            <person name="Anantharaman K."/>
            <person name="Brown C.T."/>
            <person name="Hug L.A."/>
            <person name="Sharon I."/>
            <person name="Castelle C.J."/>
            <person name="Probst A.J."/>
            <person name="Thomas B.C."/>
            <person name="Singh A."/>
            <person name="Wilkins M.J."/>
            <person name="Karaoz U."/>
            <person name="Brodie E.L."/>
            <person name="Williams K.H."/>
            <person name="Hubbard S.S."/>
            <person name="Banfield J.F."/>
        </authorList>
    </citation>
    <scope>NUCLEOTIDE SEQUENCE [LARGE SCALE GENOMIC DNA]</scope>
</reference>
<dbReference type="EMBL" id="MFFM01000010">
    <property type="protein sequence ID" value="OGF13948.1"/>
    <property type="molecule type" value="Genomic_DNA"/>
</dbReference>
<name>A0A1F5RHS6_9BACT</name>
<gene>
    <name evidence="1" type="ORF">A2024_11540</name>
</gene>
<evidence type="ECO:0008006" key="3">
    <source>
        <dbReference type="Google" id="ProtNLM"/>
    </source>
</evidence>
<organism evidence="1 2">
    <name type="scientific">Candidatus Edwardsbacteria bacterium GWF2_54_11</name>
    <dbReference type="NCBI Taxonomy" id="1817851"/>
    <lineage>
        <taxon>Bacteria</taxon>
        <taxon>Candidatus Edwardsiibacteriota</taxon>
    </lineage>
</organism>
<protein>
    <recommendedName>
        <fullName evidence="3">PEGA domain-containing protein</fullName>
    </recommendedName>
</protein>